<feature type="region of interest" description="Disordered" evidence="4">
    <location>
        <begin position="502"/>
        <end position="540"/>
    </location>
</feature>
<feature type="region of interest" description="Disordered" evidence="4">
    <location>
        <begin position="3859"/>
        <end position="3897"/>
    </location>
</feature>
<sequence>MADDDPWKLCEDGCLNVDTDSKSIIYHPNLNIILVSTKTSEVHVVDVNSGVILQKSSLSGKGEGILHGLYLPCHDKILFTDGKGIGVRRDYNGVLLLDTILQTPVTKPDDVVKLELLLSEAILLQHSLRCVELPGVDHTAEVLQELGNKIKEGQGKPKKGTKAQKWNSICLELPHCALKLVCAGMVQELKRQNRHIPALSIASAINERLNCLLPTFSSEGVPADRALMFSEAARRDTFIKWPHMNYKWALPDQMAQAGFYHQPNSTGDDRAMCFTCNVCLVCWEPTDEPWSEHERHSPSCPFVKGEYTQNVPLSVTYAASPAISFGDQGEEVACIGTSSVPELVATATQHGLVAIWNISRQLKVCCIMSIMGSPHQQKSQRHLRKKITKPIQSGSNVAIRPCLVGGISVSPSAVSSQRTNLDLVWGGSSDVINSPMVRALNDVNEASNRESAALDIMKVREGESSCNSDHRSSNNAVTVDRKKSLFLVVYDFHYHNHIRDECGESKDDGNGGKNNPGLAGNSAKKVGSGTGTSASCSGTRQENNNMYPEIFLSKFLYDVPVIEDMDTDIVMAPPECLVDGLEFPAASSSGGIYPPPVAVAAPSGGGVTYDSSSVNVTFSAINGGINMSSFPSTSDSSPPVMIKVNRESKKDSCVGSNKTSVDSITSCQLTKQHDPVVVQCIALPDVYKEMRNLSILGIYPTKDGGHLLVVLGSADCDSNDRNMGLATNVKTTSVSEGKPVEQHPRQNFGFFHDGDIFQEGLKMLDNSDCKRTDALCKGSVLLVYALNFEGDVVKLDETPVKVRNFGIYGECPVEVTLLPLLEKEDNGDSCSNLLTLVKGCPQGMAVLVCRDGILRIIDLSTLKTVSQAVPEKKGTKFVSATYCNSLERLCACTDKGSLHFFMLNDDSSVEEREEDCLSHVNDFCISTLLPNGNANSSSDQLLVNKPALGMPELHLLHELTKYENLSPCYAATVPPCWSEMMQAQKQRRHPQHLQQGDDLQHTRSWRLQNDATTWDEHVFEITLPRSCCIGHVDLKFSLHAPCPSPPHIQVTLLKQNANGIGRKEKMFTPPVDEPIDFNINMQFDGNTKGPVENPVTSEEYLRDHNTEILCGPVNLASCLDLSDQSGTVTLTSPKLFRIRGRTLLVHIKALGEDKEAVKEMTSKIRIGDEKVSASKKSKLDSGKGKSVDPVLDYYLHVPGNTVDRLASAAASKKMEYYLGCDWLHEISISIRRTKQTNIPNERNQRCAMLESNSFVEKLVKVVCLEGPDKTVVAQSIALDILIWVTSIRLSRHRTAKGDAKTQQLELARIVENNLISLIKHCILLSGRSIAHKCVKLIIICSEGMKNVLDSITVQFDGCVLRALLEWLPMISSCISAGALQWYFLLLSRVMSLDVSATTGQKCVTLLQQIAQEMSARSSPYHLLLRTRFGLYNTPFEPELFDIEPPVPAKFSSVPITYATVVSGETGGGAMVTSSGATAGSAGFGLTSDLDLRELLGVGGGCSNLGDKAAAMRFKGLTSNHYMKGLLETEPLHFTCHAASDGTKMEKIEPGLYSIMFLFVFICHQISFYEDVKKEDYFQIMSNSGVKLKRQSSYTFDNKNKSKAKAPIVVNMYSQGGGGVGDAETSSSSSSQQSTVSGPPPTRFTSSGIGLAKEHSSCEIDNRKQQEVRKGDEVGSLLLPWQQLLMMPPQHMLVIERMHSGARRFVVLDFGSPILLTDLMIPSCSDLVSLSIDIWCQGEETDGQRLVVASDIGTKSLVMSDLQPPPICRYLKITTIGRYGMSTTRCKIPIGSFYGHIVILPGECYPETSEVQGFSENNIQAQLSVLSALFEDIHCRYSLACAKLQEFLTPLLTSEIPNVVHMHHYLQRGRDIEKYFPSPEGQKILTAYQECVTFQHQLNLVRNVMRRLESAQGKVHSLPDIKGTPRMLSEACTDKLRVLGEGLLDLLLYLVYEIGPVPRLPLALYESFDQGMCEHLFHCLCVKEDTRMQLSACTLLVRMCGLQPWWGDFLANTITRLYSSQNTSIFPQDSNKSLLTYLGRKSLGGGATRCSVLDSVLGTLTRLLSPLTTHQAGFLRAEMDLSLIGWILLFLSVCLDTNGTSGCSEEIADKSKDRDQGTASRWDFIQGEVAMQRRMATTSRCNASRSYRRKLQKRLMHHKQQLEDLEAAKKAFHASTQALSALSSQAANLSSKLEAALKQQEQFFKKTLKQHSAKHFKDILQIRRNDGPTLLNKHGLPVPRTSSTTSRERDESETERDLNLCLPQSHCLPVAKGLVSLILQMDFTCNIDMFLLACKVVARIVVSTRPAITLGELMTQDQLLHLVRLAVWNDQHKASWGGPWSSHAICCLLQDILEGVRMYPNLCSQEGSPAEDVSDPAVATPVTMTEPEEPVSEPSTSNNIQEGEEDFNVEDTTDASTPGPSCSKSNGFQLPSLLESDDSELEDFLDDILERGRNLLRKGAANRVPVSATSSISTALDARLEYGVEGSAEVMLRKLTALGAYNLPVSVNAAIQPPPETARQPASSAWDETNLVIWQQTDCNQPDSLQMLTACFDKVFTELHQQNSWTNLELVLQLWLTLNLESACDPGVLGTFDPGVSPCIYLSPNAVSGLMAAFAWHPGISLRAWCLAFQSLTMLANTPFAEAGSPEAAASWAPETVEEIENSLRGMAKIIVGDPQFVPMLLRFLSGSGLNTGTYSAKGCAGPSVCHALHDFLVRLQMRCDVVTITSKYGNKLKELLLKLVYQLVQPSGALANRQGPLDAQCKLVELLLNLNFANIDLSTAMSILESVGVLVYTYILSLEKVKCRSVSESNVIASSCFGGLFASVLGGETKQGKPASWDALLCSLLKLVNKLIQTPLVSHTHAVRQAESMEVLDCQSGHLAAGNSQLDNNDMCQTDEHKAAEQQNSVDVRQPQGVRQEVKVPCVADTVLQHHPTMLRLLSALAGCSGSTLAMLLGSAAPPEQLALGEFGEPLSVGDAVFQLLAMLARKATSPQLILRPLFDFLSSACNAQPPVGAVGVMQLSEPLLWFILRVIDKESALEEFNRMGGVRVICENLVKSNQALINAHPSLVSVVMQHFSHAPPSSSLNNKKLPSPIEMYEGLLNFAPLGTISSSNPTAQPADVLIQSVPPHRRARTPAWSYHFYPDETWVDLTLTLPCAVLLKEVQLQPHLTSLATCPSAVAVEVSRDSSSGLVPVCPPLSTSGLTFVRLSLPQPEIVTSVLVRLYKPRDSSNIGLSQIRLLGSTTFGETVFRTANMDVPDEEQLTKSSLGWLRLLHHCLSLPSQESELATAVITSTASVSGLLEACCGLLLIPAPSPSLFTPNLERVLLKLGLHNRELGLKQINTLLRNGAAAFLQGSLPVGQSSSSTSAVVDSVVELLYQLCTTQDEATKDRVNTLLSWLHETAGAAVQYMHAGSAEIWSPSSAYVHSAAAILWAGHESGVNYDLPGMVTTDLFSILYKWTLILPAHSALKKAIDTLLCSMCYIKPALFPTLLQRMGVLVPNLATHHSASISDDRKDHELDELYASISDDSKELVIGNEQSCDIGEWYNHLMIQDLHRMRLSECQLMTVAMACQSPPAIHQLLDSGLPTLLIHGVLGKRQVNQSRMTDADKASGKEGRNHLLTNSQGLPMLRVDTMAMVLNFFAEVCAEGHMRDWLGSAEGSVFWLPLLSLLCNKSNSADSGDFEGQSRGDLTSESFSALESATVKFLSRCCWCHPSNQQLLSRVLCDVISQQKTVHQNVTFLHGISGFTRRLVLQLLLENEKLFVFVKANFPLQRSSLAVTMSAPYQPRYGVGHQHQLLYLSTQATCADILKHVSGYENNVASLSGSKESRKELWEIGLGLVDQLSVAAGVTAKDKRVKDAKNAAAAGSRSPFAKKSRSSGFTDSTSPTASFMSGLSVPQQTLQHSMCPGVSLPGQMTLSQLLALAQEQGESLSTPCIALTLTQHAKTTSNKETKGATSKDECDELLSYPGLPTPLQVFTQQGGLALLAQHLPLVYPETLRYSTPDKVLTPDALDAEWVKVDASDDIYE</sequence>
<dbReference type="SUPFAM" id="SSF57924">
    <property type="entry name" value="Inhibitor of apoptosis (IAP) repeat"/>
    <property type="match status" value="1"/>
</dbReference>
<dbReference type="Gene3D" id="1.10.1170.10">
    <property type="entry name" value="Inhibitor Of Apoptosis Protein (2mihbC-IAP-1), Chain A"/>
    <property type="match status" value="1"/>
</dbReference>
<keyword evidence="2" id="KW-0862">Zinc</keyword>
<keyword evidence="1" id="KW-0479">Metal-binding</keyword>
<feature type="region of interest" description="Disordered" evidence="4">
    <location>
        <begin position="1618"/>
        <end position="1647"/>
    </location>
</feature>
<dbReference type="GO" id="GO:0004842">
    <property type="term" value="F:ubiquitin-protein transferase activity"/>
    <property type="evidence" value="ECO:0007669"/>
    <property type="project" value="InterPro"/>
</dbReference>
<dbReference type="STRING" id="136037.A0A067QTU8"/>
<dbReference type="eggNOG" id="KOG1101">
    <property type="taxonomic scope" value="Eukaryota"/>
</dbReference>
<dbReference type="Pfam" id="PF12356">
    <property type="entry name" value="BIRC6"/>
    <property type="match status" value="1"/>
</dbReference>
<feature type="compositionally biased region" description="Polar residues" evidence="4">
    <location>
        <begin position="3880"/>
        <end position="3897"/>
    </location>
</feature>
<feature type="non-terminal residue" evidence="5">
    <location>
        <position position="4030"/>
    </location>
</feature>
<dbReference type="EMBL" id="KK852956">
    <property type="protein sequence ID" value="KDR13250.1"/>
    <property type="molecule type" value="Genomic_DNA"/>
</dbReference>
<dbReference type="InterPro" id="IPR001370">
    <property type="entry name" value="BIR_rpt"/>
</dbReference>
<proteinExistence type="predicted"/>
<dbReference type="Pfam" id="PF00653">
    <property type="entry name" value="BIR"/>
    <property type="match status" value="1"/>
</dbReference>
<keyword evidence="6" id="KW-1185">Reference proteome</keyword>
<dbReference type="PANTHER" id="PTHR46771">
    <property type="entry name" value="DETERIN"/>
    <property type="match status" value="1"/>
</dbReference>
<evidence type="ECO:0000256" key="2">
    <source>
        <dbReference type="ARBA" id="ARBA00022833"/>
    </source>
</evidence>
<evidence type="ECO:0008006" key="7">
    <source>
        <dbReference type="Google" id="ProtNLM"/>
    </source>
</evidence>
<dbReference type="OMA" id="TTWDEHV"/>
<organism evidence="5 6">
    <name type="scientific">Zootermopsis nevadensis</name>
    <name type="common">Dampwood termite</name>
    <dbReference type="NCBI Taxonomy" id="136037"/>
    <lineage>
        <taxon>Eukaryota</taxon>
        <taxon>Metazoa</taxon>
        <taxon>Ecdysozoa</taxon>
        <taxon>Arthropoda</taxon>
        <taxon>Hexapoda</taxon>
        <taxon>Insecta</taxon>
        <taxon>Pterygota</taxon>
        <taxon>Neoptera</taxon>
        <taxon>Polyneoptera</taxon>
        <taxon>Dictyoptera</taxon>
        <taxon>Blattodea</taxon>
        <taxon>Blattoidea</taxon>
        <taxon>Termitoidae</taxon>
        <taxon>Termopsidae</taxon>
        <taxon>Zootermopsis</taxon>
    </lineage>
</organism>
<dbReference type="eggNOG" id="KOG0895">
    <property type="taxonomic scope" value="Eukaryota"/>
</dbReference>
<evidence type="ECO:0000313" key="6">
    <source>
        <dbReference type="Proteomes" id="UP000027135"/>
    </source>
</evidence>
<dbReference type="Proteomes" id="UP000027135">
    <property type="component" value="Unassembled WGS sequence"/>
</dbReference>
<feature type="compositionally biased region" description="Basic and acidic residues" evidence="4">
    <location>
        <begin position="2245"/>
        <end position="2255"/>
    </location>
</feature>
<dbReference type="InParanoid" id="A0A067QTU8"/>
<dbReference type="InterPro" id="IPR051190">
    <property type="entry name" value="Baculoviral_IAP"/>
</dbReference>
<evidence type="ECO:0000256" key="3">
    <source>
        <dbReference type="SAM" id="Coils"/>
    </source>
</evidence>
<dbReference type="PANTHER" id="PTHR46771:SF5">
    <property type="entry name" value="DETERIN"/>
    <property type="match status" value="1"/>
</dbReference>
<feature type="compositionally biased region" description="Polar residues" evidence="4">
    <location>
        <begin position="2413"/>
        <end position="2428"/>
    </location>
</feature>
<dbReference type="InterPro" id="IPR022103">
    <property type="entry name" value="BIRC6"/>
</dbReference>
<protein>
    <recommendedName>
        <fullName evidence="7">Baculoviral IAP repeat-containing protein 6</fullName>
    </recommendedName>
</protein>
<dbReference type="GO" id="GO:0046872">
    <property type="term" value="F:metal ion binding"/>
    <property type="evidence" value="ECO:0007669"/>
    <property type="project" value="UniProtKB-KW"/>
</dbReference>
<dbReference type="CDD" id="cd00022">
    <property type="entry name" value="BIR"/>
    <property type="match status" value="1"/>
</dbReference>
<dbReference type="FunCoup" id="A0A067QTU8">
    <property type="interactions" value="2119"/>
</dbReference>
<evidence type="ECO:0000256" key="1">
    <source>
        <dbReference type="ARBA" id="ARBA00022723"/>
    </source>
</evidence>
<dbReference type="SMART" id="SM00238">
    <property type="entry name" value="BIR"/>
    <property type="match status" value="1"/>
</dbReference>
<gene>
    <name evidence="5" type="ORF">L798_12638</name>
</gene>
<feature type="region of interest" description="Disordered" evidence="4">
    <location>
        <begin position="2364"/>
        <end position="2430"/>
    </location>
</feature>
<evidence type="ECO:0000256" key="4">
    <source>
        <dbReference type="SAM" id="MobiDB-lite"/>
    </source>
</evidence>
<keyword evidence="3" id="KW-0175">Coiled coil</keyword>
<dbReference type="FunFam" id="1.10.1170.10:FF:000001">
    <property type="entry name" value="baculoviral IAP repeat-containing protein 6 isoform X1"/>
    <property type="match status" value="1"/>
</dbReference>
<evidence type="ECO:0000313" key="5">
    <source>
        <dbReference type="EMBL" id="KDR13250.1"/>
    </source>
</evidence>
<reference evidence="5 6" key="1">
    <citation type="journal article" date="2014" name="Nat. Commun.">
        <title>Molecular traces of alternative social organization in a termite genome.</title>
        <authorList>
            <person name="Terrapon N."/>
            <person name="Li C."/>
            <person name="Robertson H.M."/>
            <person name="Ji L."/>
            <person name="Meng X."/>
            <person name="Booth W."/>
            <person name="Chen Z."/>
            <person name="Childers C.P."/>
            <person name="Glastad K.M."/>
            <person name="Gokhale K."/>
            <person name="Gowin J."/>
            <person name="Gronenberg W."/>
            <person name="Hermansen R.A."/>
            <person name="Hu H."/>
            <person name="Hunt B.G."/>
            <person name="Huylmans A.K."/>
            <person name="Khalil S.M."/>
            <person name="Mitchell R.D."/>
            <person name="Munoz-Torres M.C."/>
            <person name="Mustard J.A."/>
            <person name="Pan H."/>
            <person name="Reese J.T."/>
            <person name="Scharf M.E."/>
            <person name="Sun F."/>
            <person name="Vogel H."/>
            <person name="Xiao J."/>
            <person name="Yang W."/>
            <person name="Yang Z."/>
            <person name="Yang Z."/>
            <person name="Zhou J."/>
            <person name="Zhu J."/>
            <person name="Brent C.S."/>
            <person name="Elsik C.G."/>
            <person name="Goodisman M.A."/>
            <person name="Liberles D.A."/>
            <person name="Roe R.M."/>
            <person name="Vargo E.L."/>
            <person name="Vilcinskas A."/>
            <person name="Wang J."/>
            <person name="Bornberg-Bauer E."/>
            <person name="Korb J."/>
            <person name="Zhang G."/>
            <person name="Liebig J."/>
        </authorList>
    </citation>
    <scope>NUCLEOTIDE SEQUENCE [LARGE SCALE GENOMIC DNA]</scope>
    <source>
        <tissue evidence="5">Whole organism</tissue>
    </source>
</reference>
<dbReference type="GO" id="GO:0006915">
    <property type="term" value="P:apoptotic process"/>
    <property type="evidence" value="ECO:0007669"/>
    <property type="project" value="InterPro"/>
</dbReference>
<dbReference type="GO" id="GO:0032465">
    <property type="term" value="P:regulation of cytokinesis"/>
    <property type="evidence" value="ECO:0007669"/>
    <property type="project" value="InterPro"/>
</dbReference>
<accession>A0A067QTU8</accession>
<feature type="region of interest" description="Disordered" evidence="4">
    <location>
        <begin position="2226"/>
        <end position="2255"/>
    </location>
</feature>
<feature type="coiled-coil region" evidence="3">
    <location>
        <begin position="2147"/>
        <end position="2198"/>
    </location>
</feature>
<dbReference type="PROSITE" id="PS50143">
    <property type="entry name" value="BIR_REPEAT_2"/>
    <property type="match status" value="1"/>
</dbReference>
<feature type="compositionally biased region" description="Acidic residues" evidence="4">
    <location>
        <begin position="2401"/>
        <end position="2412"/>
    </location>
</feature>
<name>A0A067QTU8_ZOONE</name>